<dbReference type="RefSeq" id="WP_109739364.1">
    <property type="nucleotide sequence ID" value="NZ_PPEG02000017.1"/>
</dbReference>
<proteinExistence type="predicted"/>
<dbReference type="EMBL" id="PPEG02000017">
    <property type="protein sequence ID" value="PWN57929.1"/>
    <property type="molecule type" value="Genomic_DNA"/>
</dbReference>
<dbReference type="Proteomes" id="UP000236413">
    <property type="component" value="Unassembled WGS sequence"/>
</dbReference>
<sequence>MTGELASIQLKSRKVIPWTIEDYYSISNVDIANSNYWHQFSVPVFIFLTDIDNKELYFLSVSSYIRKNYSEFLKQQTFNYKFYKNNRFKVISGINTFKSIYEMEINRPQFENELMFFLSNLKHFEDFQIEHDGRDFHLGVEDEDLIYFEAMHRNYIFLCNYLNIENLIPSIKDLKRISRSKFKGNTHYELYEHDLTEWVGSFQNLTVEIKHKLKNVVKEDLSYWLSVNTTLLNYVLNL</sequence>
<protein>
    <submittedName>
        <fullName evidence="1">Uncharacterized protein</fullName>
    </submittedName>
</protein>
<gene>
    <name evidence="1" type="ORF">C1634_025375</name>
</gene>
<evidence type="ECO:0000313" key="1">
    <source>
        <dbReference type="EMBL" id="PWN57929.1"/>
    </source>
</evidence>
<accession>A0A316WAJ6</accession>
<evidence type="ECO:0000313" key="2">
    <source>
        <dbReference type="Proteomes" id="UP000236413"/>
    </source>
</evidence>
<dbReference type="AlphaFoldDB" id="A0A316WAJ6"/>
<organism evidence="1 2">
    <name type="scientific">Chryseobacterium viscerum</name>
    <dbReference type="NCBI Taxonomy" id="1037377"/>
    <lineage>
        <taxon>Bacteria</taxon>
        <taxon>Pseudomonadati</taxon>
        <taxon>Bacteroidota</taxon>
        <taxon>Flavobacteriia</taxon>
        <taxon>Flavobacteriales</taxon>
        <taxon>Weeksellaceae</taxon>
        <taxon>Chryseobacterium group</taxon>
        <taxon>Chryseobacterium</taxon>
    </lineage>
</organism>
<name>A0A316WAJ6_9FLAO</name>
<comment type="caution">
    <text evidence="1">The sequence shown here is derived from an EMBL/GenBank/DDBJ whole genome shotgun (WGS) entry which is preliminary data.</text>
</comment>
<reference evidence="1 2" key="1">
    <citation type="submission" date="2018-04" db="EMBL/GenBank/DDBJ databases">
        <title>Chryseobacterium oncorhynchi 701B-08T from rainbow trout, and Chryseobacterium viscerum 687B-08T from diseased fish.</title>
        <authorList>
            <person name="Jeong J.-J."/>
            <person name="Lee Y.J."/>
            <person name="Pathiraja D."/>
            <person name="Park B."/>
            <person name="Choi I.-G."/>
            <person name="Kim K.D."/>
        </authorList>
    </citation>
    <scope>NUCLEOTIDE SEQUENCE [LARGE SCALE GENOMIC DNA]</scope>
    <source>
        <strain evidence="1 2">687B-08</strain>
    </source>
</reference>